<sequence length="88" mass="9980">MKNYRAYSLILLVVLMPLMLSCTDIAQGGKITPEVKKEPGISNLPPKKPVHIKLKRNFKGEYSWDLTGDNLKEILKLNAELQKEFSGH</sequence>
<proteinExistence type="predicted"/>
<evidence type="ECO:0000313" key="3">
    <source>
        <dbReference type="Proteomes" id="UP001196980"/>
    </source>
</evidence>
<reference evidence="2 3" key="1">
    <citation type="journal article" date="2020" name="J Geophys Res Biogeosci">
        <title>Magnetotaxis as an Adaptation to Enable Bacterial Shuttling of Microbial Sulfur and Sulfur Cycling Across Aquatic Oxic#Anoxic Interfaces.</title>
        <authorList>
            <person name="Li J."/>
            <person name="Liu P."/>
            <person name="Wang J."/>
            <person name="Roberts A.P."/>
            <person name="Pan Y."/>
        </authorList>
    </citation>
    <scope>NUCLEOTIDE SEQUENCE [LARGE SCALE GENOMIC DNA]</scope>
    <source>
        <strain evidence="2 3">MYR-1_YQ</strain>
    </source>
</reference>
<feature type="chain" id="PRO_5045560443" description="Secreted protein" evidence="1">
    <location>
        <begin position="27"/>
        <end position="88"/>
    </location>
</feature>
<organism evidence="2 3">
    <name type="scientific">Candidatus Magnetobacterium casense</name>
    <dbReference type="NCBI Taxonomy" id="1455061"/>
    <lineage>
        <taxon>Bacteria</taxon>
        <taxon>Pseudomonadati</taxon>
        <taxon>Nitrospirota</taxon>
        <taxon>Thermodesulfovibrionia</taxon>
        <taxon>Thermodesulfovibrionales</taxon>
        <taxon>Candidatus Magnetobacteriaceae</taxon>
        <taxon>Candidatus Magnetobacterium</taxon>
    </lineage>
</organism>
<dbReference type="RefSeq" id="WP_218252716.1">
    <property type="nucleotide sequence ID" value="NZ_JABXWD010000195.1"/>
</dbReference>
<dbReference type="EMBL" id="JABXWD010000195">
    <property type="protein sequence ID" value="MBV6342094.1"/>
    <property type="molecule type" value="Genomic_DNA"/>
</dbReference>
<accession>A0ABS6RZP7</accession>
<keyword evidence="1" id="KW-0732">Signal</keyword>
<keyword evidence="3" id="KW-1185">Reference proteome</keyword>
<protein>
    <recommendedName>
        <fullName evidence="4">Secreted protein</fullName>
    </recommendedName>
</protein>
<gene>
    <name evidence="2" type="ORF">HWQ67_10900</name>
</gene>
<evidence type="ECO:0000313" key="2">
    <source>
        <dbReference type="EMBL" id="MBV6342094.1"/>
    </source>
</evidence>
<dbReference type="Proteomes" id="UP001196980">
    <property type="component" value="Unassembled WGS sequence"/>
</dbReference>
<name>A0ABS6RZP7_9BACT</name>
<comment type="caution">
    <text evidence="2">The sequence shown here is derived from an EMBL/GenBank/DDBJ whole genome shotgun (WGS) entry which is preliminary data.</text>
</comment>
<evidence type="ECO:0000256" key="1">
    <source>
        <dbReference type="SAM" id="SignalP"/>
    </source>
</evidence>
<dbReference type="PROSITE" id="PS51257">
    <property type="entry name" value="PROKAR_LIPOPROTEIN"/>
    <property type="match status" value="1"/>
</dbReference>
<evidence type="ECO:0008006" key="4">
    <source>
        <dbReference type="Google" id="ProtNLM"/>
    </source>
</evidence>
<feature type="signal peptide" evidence="1">
    <location>
        <begin position="1"/>
        <end position="26"/>
    </location>
</feature>